<proteinExistence type="predicted"/>
<protein>
    <recommendedName>
        <fullName evidence="3">F-box domain-containing protein</fullName>
    </recommendedName>
</protein>
<dbReference type="OrthoDB" id="3123748at2759"/>
<dbReference type="AlphaFoldDB" id="A0A4Y7SCN5"/>
<gene>
    <name evidence="1" type="ORF">FA13DRAFT_1744633</name>
</gene>
<reference evidence="1 2" key="1">
    <citation type="journal article" date="2019" name="Nat. Ecol. Evol.">
        <title>Megaphylogeny resolves global patterns of mushroom evolution.</title>
        <authorList>
            <person name="Varga T."/>
            <person name="Krizsan K."/>
            <person name="Foldi C."/>
            <person name="Dima B."/>
            <person name="Sanchez-Garcia M."/>
            <person name="Sanchez-Ramirez S."/>
            <person name="Szollosi G.J."/>
            <person name="Szarkandi J.G."/>
            <person name="Papp V."/>
            <person name="Albert L."/>
            <person name="Andreopoulos W."/>
            <person name="Angelini C."/>
            <person name="Antonin V."/>
            <person name="Barry K.W."/>
            <person name="Bougher N.L."/>
            <person name="Buchanan P."/>
            <person name="Buyck B."/>
            <person name="Bense V."/>
            <person name="Catcheside P."/>
            <person name="Chovatia M."/>
            <person name="Cooper J."/>
            <person name="Damon W."/>
            <person name="Desjardin D."/>
            <person name="Finy P."/>
            <person name="Geml J."/>
            <person name="Haridas S."/>
            <person name="Hughes K."/>
            <person name="Justo A."/>
            <person name="Karasinski D."/>
            <person name="Kautmanova I."/>
            <person name="Kiss B."/>
            <person name="Kocsube S."/>
            <person name="Kotiranta H."/>
            <person name="LaButti K.M."/>
            <person name="Lechner B.E."/>
            <person name="Liimatainen K."/>
            <person name="Lipzen A."/>
            <person name="Lukacs Z."/>
            <person name="Mihaltcheva S."/>
            <person name="Morgado L.N."/>
            <person name="Niskanen T."/>
            <person name="Noordeloos M.E."/>
            <person name="Ohm R.A."/>
            <person name="Ortiz-Santana B."/>
            <person name="Ovrebo C."/>
            <person name="Racz N."/>
            <person name="Riley R."/>
            <person name="Savchenko A."/>
            <person name="Shiryaev A."/>
            <person name="Soop K."/>
            <person name="Spirin V."/>
            <person name="Szebenyi C."/>
            <person name="Tomsovsky M."/>
            <person name="Tulloss R.E."/>
            <person name="Uehling J."/>
            <person name="Grigoriev I.V."/>
            <person name="Vagvolgyi C."/>
            <person name="Papp T."/>
            <person name="Martin F.M."/>
            <person name="Miettinen O."/>
            <person name="Hibbett D.S."/>
            <person name="Nagy L.G."/>
        </authorList>
    </citation>
    <scope>NUCLEOTIDE SEQUENCE [LARGE SCALE GENOMIC DNA]</scope>
    <source>
        <strain evidence="1 2">FP101781</strain>
    </source>
</reference>
<evidence type="ECO:0000313" key="1">
    <source>
        <dbReference type="EMBL" id="TEB19221.1"/>
    </source>
</evidence>
<evidence type="ECO:0000313" key="2">
    <source>
        <dbReference type="Proteomes" id="UP000298030"/>
    </source>
</evidence>
<comment type="caution">
    <text evidence="1">The sequence shown here is derived from an EMBL/GenBank/DDBJ whole genome shotgun (WGS) entry which is preliminary data.</text>
</comment>
<organism evidence="1 2">
    <name type="scientific">Coprinellus micaceus</name>
    <name type="common">Glistening ink-cap mushroom</name>
    <name type="synonym">Coprinus micaceus</name>
    <dbReference type="NCBI Taxonomy" id="71717"/>
    <lineage>
        <taxon>Eukaryota</taxon>
        <taxon>Fungi</taxon>
        <taxon>Dikarya</taxon>
        <taxon>Basidiomycota</taxon>
        <taxon>Agaricomycotina</taxon>
        <taxon>Agaricomycetes</taxon>
        <taxon>Agaricomycetidae</taxon>
        <taxon>Agaricales</taxon>
        <taxon>Agaricineae</taxon>
        <taxon>Psathyrellaceae</taxon>
        <taxon>Coprinellus</taxon>
    </lineage>
</organism>
<evidence type="ECO:0008006" key="3">
    <source>
        <dbReference type="Google" id="ProtNLM"/>
    </source>
</evidence>
<name>A0A4Y7SCN5_COPMI</name>
<dbReference type="EMBL" id="QPFP01000202">
    <property type="protein sequence ID" value="TEB19221.1"/>
    <property type="molecule type" value="Genomic_DNA"/>
</dbReference>
<sequence>MTPAEAAHSDVAIDTFLHWSQNLDNVQHMVEAWTHRSMTCPIRLSLTSGERNASLLSRSTLRAARERFEAFVDILCASARRWAHVDFKLTFDPMTEDAVALFNLPSSEYEAILSAKVKLVDNSRSSSPVVETWVSNLASSRMFSAPFLTTVSFPGLWGDFAAARSLSTIPLYAFVTTLDFMGPAIGINNDVGSFRARRIQDVSAVLEVLRSFPLLVDCKICVRDFEAIRVPGTPVSLPHLKSMTLVGSTVCKGFAPSVHLPQLAVLAFEDYVVLNRPIDEWSNGVIEFLRIHGSHLSEVAFLPQVIPPSSILTCLQSIPNVLKLTISSGMTRSSIYRGVDIAWIKALQTPSLCPQLEVLEVKGAQNSQLDGSMEKAVVDMIISRRAGGSNVSPGSGAERETSLREIVVDFTDPQKVDMMKELRAHHPDVSDMDLKTAYSLLGCS</sequence>
<keyword evidence="2" id="KW-1185">Reference proteome</keyword>
<accession>A0A4Y7SCN5</accession>
<dbReference type="Proteomes" id="UP000298030">
    <property type="component" value="Unassembled WGS sequence"/>
</dbReference>